<evidence type="ECO:0008006" key="4">
    <source>
        <dbReference type="Google" id="ProtNLM"/>
    </source>
</evidence>
<evidence type="ECO:0000313" key="2">
    <source>
        <dbReference type="EMBL" id="UZH54800.1"/>
    </source>
</evidence>
<reference evidence="2" key="1">
    <citation type="submission" date="2021-02" db="EMBL/GenBank/DDBJ databases">
        <title>Salinimicrobium sp. nov. isolated from seawater in Tongyeong, Republic of Korea.</title>
        <authorList>
            <person name="Lee S.-J."/>
        </authorList>
    </citation>
    <scope>NUCLEOTIDE SEQUENCE</scope>
    <source>
        <strain evidence="2">HN-2-9-2</strain>
    </source>
</reference>
<gene>
    <name evidence="2" type="ORF">JRG66_12600</name>
</gene>
<dbReference type="PROSITE" id="PS51257">
    <property type="entry name" value="PROKAR_LIPOPROTEIN"/>
    <property type="match status" value="1"/>
</dbReference>
<protein>
    <recommendedName>
        <fullName evidence="4">Lipocalin-like domain-containing protein</fullName>
    </recommendedName>
</protein>
<keyword evidence="3" id="KW-1185">Reference proteome</keyword>
<sequence>MKKYLFLLSAFALIFFTSCSSDDDGGGADDPIIGTWTLVEASAFEIGGCTEESFVTLKKGNTGSATFYLPQANCTPQSSSGEWQNLGNSRYKLAVPVIGAVEGDVTFTGDDSFTFQTSSTGSFSFEKQ</sequence>
<keyword evidence="1" id="KW-0732">Signal</keyword>
<organism evidence="2 3">
    <name type="scientific">Salinimicrobium tongyeongense</name>
    <dbReference type="NCBI Taxonomy" id="2809707"/>
    <lineage>
        <taxon>Bacteria</taxon>
        <taxon>Pseudomonadati</taxon>
        <taxon>Bacteroidota</taxon>
        <taxon>Flavobacteriia</taxon>
        <taxon>Flavobacteriales</taxon>
        <taxon>Flavobacteriaceae</taxon>
        <taxon>Salinimicrobium</taxon>
    </lineage>
</organism>
<feature type="chain" id="PRO_5047548552" description="Lipocalin-like domain-containing protein" evidence="1">
    <location>
        <begin position="23"/>
        <end position="128"/>
    </location>
</feature>
<dbReference type="EMBL" id="CP069620">
    <property type="protein sequence ID" value="UZH54800.1"/>
    <property type="molecule type" value="Genomic_DNA"/>
</dbReference>
<dbReference type="RefSeq" id="WP_265163137.1">
    <property type="nucleotide sequence ID" value="NZ_CP069620.1"/>
</dbReference>
<dbReference type="Proteomes" id="UP001163981">
    <property type="component" value="Chromosome"/>
</dbReference>
<name>A0ABY6NPG9_9FLAO</name>
<feature type="signal peptide" evidence="1">
    <location>
        <begin position="1"/>
        <end position="22"/>
    </location>
</feature>
<accession>A0ABY6NPG9</accession>
<proteinExistence type="predicted"/>
<evidence type="ECO:0000313" key="3">
    <source>
        <dbReference type="Proteomes" id="UP001163981"/>
    </source>
</evidence>
<evidence type="ECO:0000256" key="1">
    <source>
        <dbReference type="SAM" id="SignalP"/>
    </source>
</evidence>